<dbReference type="GO" id="GO:0006120">
    <property type="term" value="P:mitochondrial electron transport, NADH to ubiquinone"/>
    <property type="evidence" value="ECO:0007669"/>
    <property type="project" value="InterPro"/>
</dbReference>
<feature type="transmembrane region" description="Helical" evidence="18">
    <location>
        <begin position="49"/>
        <end position="70"/>
    </location>
</feature>
<evidence type="ECO:0000256" key="5">
    <source>
        <dbReference type="ARBA" id="ARBA00021008"/>
    </source>
</evidence>
<dbReference type="EC" id="7.1.1.2" evidence="4 18"/>
<keyword evidence="7 18" id="KW-0679">Respiratory chain</keyword>
<protein>
    <recommendedName>
        <fullName evidence="5 18">NADH-ubiquinone oxidoreductase chain 2</fullName>
        <ecNumber evidence="4 18">7.1.1.2</ecNumber>
    </recommendedName>
</protein>
<feature type="transmembrane region" description="Helical" evidence="18">
    <location>
        <begin position="225"/>
        <end position="245"/>
    </location>
</feature>
<accession>A0A343A5H0</accession>
<proteinExistence type="inferred from homology"/>
<evidence type="ECO:0000256" key="14">
    <source>
        <dbReference type="ARBA" id="ARBA00023075"/>
    </source>
</evidence>
<dbReference type="AlphaFoldDB" id="A0A343A5H0"/>
<gene>
    <name evidence="20" type="primary">nad2</name>
</gene>
<evidence type="ECO:0000256" key="8">
    <source>
        <dbReference type="ARBA" id="ARBA00022692"/>
    </source>
</evidence>
<dbReference type="EMBL" id="KX035210">
    <property type="protein sequence ID" value="AOY39798.1"/>
    <property type="molecule type" value="Genomic_DNA"/>
</dbReference>
<comment type="subcellular location">
    <subcellularLocation>
        <location evidence="2 18">Mitochondrion inner membrane</location>
        <topology evidence="2 18">Multi-pass membrane protein</topology>
    </subcellularLocation>
</comment>
<keyword evidence="12 18" id="KW-1133">Transmembrane helix</keyword>
<comment type="catalytic activity">
    <reaction evidence="17 18">
        <text>a ubiquinone + NADH + 5 H(+)(in) = a ubiquinol + NAD(+) + 4 H(+)(out)</text>
        <dbReference type="Rhea" id="RHEA:29091"/>
        <dbReference type="Rhea" id="RHEA-COMP:9565"/>
        <dbReference type="Rhea" id="RHEA-COMP:9566"/>
        <dbReference type="ChEBI" id="CHEBI:15378"/>
        <dbReference type="ChEBI" id="CHEBI:16389"/>
        <dbReference type="ChEBI" id="CHEBI:17976"/>
        <dbReference type="ChEBI" id="CHEBI:57540"/>
        <dbReference type="ChEBI" id="CHEBI:57945"/>
        <dbReference type="EC" id="7.1.1.2"/>
    </reaction>
</comment>
<comment type="similarity">
    <text evidence="3 18">Belongs to the complex I subunit 2 family.</text>
</comment>
<dbReference type="PANTHER" id="PTHR46552">
    <property type="entry name" value="NADH-UBIQUINONE OXIDOREDUCTASE CHAIN 2"/>
    <property type="match status" value="1"/>
</dbReference>
<sequence length="325" mass="38308">MMSMFGSLLSISSMSWFTSWMGLEMNLLTIIPLMKTKNIWYSSESTIKYFIIQSISSMILIFSISSIMNLKIIDNPILPCLLISSCFLMKMGAAPFHFWLPEISNGFKWPILFFILTWQKLAPSMLLMYFNYYFTLMIITIILSSIIGSVQGLNQVCLRKLLAYSSINHMSWMISSLVSSYKLWMIYFIIYSLSNLFIIFILNKFNIYFLNKMMNIFPQNKFMKLLFMMNFLSLGGLPPFIGFLPKWLLINSMIFNGLYWLTFFIIIFNIISLFYYLRITFSSLMFNSSNLQTYTSESYFLLYSFLNHLFILSLPLWLIISNFYI</sequence>
<evidence type="ECO:0000256" key="7">
    <source>
        <dbReference type="ARBA" id="ARBA00022660"/>
    </source>
</evidence>
<evidence type="ECO:0000256" key="17">
    <source>
        <dbReference type="ARBA" id="ARBA00049551"/>
    </source>
</evidence>
<keyword evidence="9 18" id="KW-0999">Mitochondrion inner membrane</keyword>
<dbReference type="InterPro" id="IPR050175">
    <property type="entry name" value="Complex_I_Subunit_2"/>
</dbReference>
<feature type="transmembrane region" description="Helical" evidence="18">
    <location>
        <begin position="184"/>
        <end position="205"/>
    </location>
</feature>
<evidence type="ECO:0000256" key="1">
    <source>
        <dbReference type="ARBA" id="ARBA00003257"/>
    </source>
</evidence>
<dbReference type="PRINTS" id="PR01436">
    <property type="entry name" value="NADHDHGNASE2"/>
</dbReference>
<dbReference type="PANTHER" id="PTHR46552:SF1">
    <property type="entry name" value="NADH-UBIQUINONE OXIDOREDUCTASE CHAIN 2"/>
    <property type="match status" value="1"/>
</dbReference>
<keyword evidence="8 18" id="KW-0812">Transmembrane</keyword>
<feature type="domain" description="NADH:quinone oxidoreductase/Mrp antiporter transmembrane" evidence="19">
    <location>
        <begin position="13"/>
        <end position="267"/>
    </location>
</feature>
<evidence type="ECO:0000256" key="16">
    <source>
        <dbReference type="ARBA" id="ARBA00023136"/>
    </source>
</evidence>
<feature type="transmembrane region" description="Helical" evidence="18">
    <location>
        <begin position="298"/>
        <end position="320"/>
    </location>
</feature>
<dbReference type="GO" id="GO:0008137">
    <property type="term" value="F:NADH dehydrogenase (ubiquinone) activity"/>
    <property type="evidence" value="ECO:0007669"/>
    <property type="project" value="UniProtKB-EC"/>
</dbReference>
<keyword evidence="11 18" id="KW-0249">Electron transport</keyword>
<keyword evidence="13 18" id="KW-0520">NAD</keyword>
<geneLocation type="mitochondrion" evidence="20"/>
<dbReference type="InterPro" id="IPR001750">
    <property type="entry name" value="ND/Mrp_TM"/>
</dbReference>
<evidence type="ECO:0000256" key="9">
    <source>
        <dbReference type="ARBA" id="ARBA00022792"/>
    </source>
</evidence>
<evidence type="ECO:0000256" key="2">
    <source>
        <dbReference type="ARBA" id="ARBA00004448"/>
    </source>
</evidence>
<keyword evidence="16 18" id="KW-0472">Membrane</keyword>
<dbReference type="InterPro" id="IPR003917">
    <property type="entry name" value="NADH_UbQ_OxRdtase_chain2"/>
</dbReference>
<reference evidence="20" key="1">
    <citation type="submission" date="2016-04" db="EMBL/GenBank/DDBJ databases">
        <title>Mitochondria of Scolytid beetles.</title>
        <authorList>
            <person name="Miller K."/>
            <person name="Linard B."/>
            <person name="Vogler A.P."/>
        </authorList>
    </citation>
    <scope>NUCLEOTIDE SEQUENCE</scope>
</reference>
<organism evidence="20">
    <name type="scientific">Phloeotribus sp. BMNH 1047247</name>
    <dbReference type="NCBI Taxonomy" id="1903799"/>
    <lineage>
        <taxon>Eukaryota</taxon>
        <taxon>Metazoa</taxon>
        <taxon>Ecdysozoa</taxon>
        <taxon>Arthropoda</taxon>
        <taxon>Hexapoda</taxon>
        <taxon>Insecta</taxon>
        <taxon>Pterygota</taxon>
        <taxon>Neoptera</taxon>
        <taxon>Endopterygota</taxon>
        <taxon>Coleoptera</taxon>
        <taxon>Polyphaga</taxon>
        <taxon>Cucujiformia</taxon>
        <taxon>Curculionidae</taxon>
        <taxon>Scolytinae</taxon>
        <taxon>Phloeotribus</taxon>
    </lineage>
</organism>
<comment type="function">
    <text evidence="1">Core subunit of the mitochondrial membrane respiratory chain NADH dehydrogenase (Complex I) that is believed to belong to the minimal assembly required for catalysis. Complex I functions in the transfer of electrons from NADH to the respiratory chain. The immediate electron acceptor for the enzyme is believed to be ubiquinone.</text>
</comment>
<evidence type="ECO:0000256" key="12">
    <source>
        <dbReference type="ARBA" id="ARBA00022989"/>
    </source>
</evidence>
<evidence type="ECO:0000256" key="18">
    <source>
        <dbReference type="RuleBase" id="RU003403"/>
    </source>
</evidence>
<evidence type="ECO:0000256" key="3">
    <source>
        <dbReference type="ARBA" id="ARBA00007012"/>
    </source>
</evidence>
<evidence type="ECO:0000313" key="20">
    <source>
        <dbReference type="EMBL" id="AOY39798.1"/>
    </source>
</evidence>
<evidence type="ECO:0000256" key="6">
    <source>
        <dbReference type="ARBA" id="ARBA00022448"/>
    </source>
</evidence>
<evidence type="ECO:0000259" key="19">
    <source>
        <dbReference type="Pfam" id="PF00361"/>
    </source>
</evidence>
<keyword evidence="15 18" id="KW-0496">Mitochondrion</keyword>
<evidence type="ECO:0000256" key="11">
    <source>
        <dbReference type="ARBA" id="ARBA00022982"/>
    </source>
</evidence>
<evidence type="ECO:0000256" key="10">
    <source>
        <dbReference type="ARBA" id="ARBA00022967"/>
    </source>
</evidence>
<comment type="function">
    <text evidence="18">Core subunit of the mitochondrial membrane respiratory chain NADH dehydrogenase (Complex I) which catalyzes electron transfer from NADH through the respiratory chain, using ubiquinone as an electron acceptor. Essential for the catalytic activity and assembly of complex I.</text>
</comment>
<evidence type="ECO:0000256" key="4">
    <source>
        <dbReference type="ARBA" id="ARBA00012944"/>
    </source>
</evidence>
<feature type="transmembrane region" description="Helical" evidence="18">
    <location>
        <begin position="6"/>
        <end position="28"/>
    </location>
</feature>
<dbReference type="GO" id="GO:0005743">
    <property type="term" value="C:mitochondrial inner membrane"/>
    <property type="evidence" value="ECO:0007669"/>
    <property type="project" value="UniProtKB-SubCell"/>
</dbReference>
<feature type="transmembrane region" description="Helical" evidence="18">
    <location>
        <begin position="136"/>
        <end position="154"/>
    </location>
</feature>
<keyword evidence="6" id="KW-0813">Transport</keyword>
<feature type="transmembrane region" description="Helical" evidence="18">
    <location>
        <begin position="76"/>
        <end position="99"/>
    </location>
</feature>
<evidence type="ECO:0000256" key="13">
    <source>
        <dbReference type="ARBA" id="ARBA00023027"/>
    </source>
</evidence>
<feature type="transmembrane region" description="Helical" evidence="18">
    <location>
        <begin position="257"/>
        <end position="277"/>
    </location>
</feature>
<keyword evidence="14 18" id="KW-0830">Ubiquinone</keyword>
<keyword evidence="10 18" id="KW-1278">Translocase</keyword>
<dbReference type="Pfam" id="PF00361">
    <property type="entry name" value="Proton_antipo_M"/>
    <property type="match status" value="1"/>
</dbReference>
<evidence type="ECO:0000256" key="15">
    <source>
        <dbReference type="ARBA" id="ARBA00023128"/>
    </source>
</evidence>
<name>A0A343A5H0_9CUCU</name>